<feature type="compositionally biased region" description="Polar residues" evidence="1">
    <location>
        <begin position="500"/>
        <end position="514"/>
    </location>
</feature>
<proteinExistence type="predicted"/>
<dbReference type="GO" id="GO:0010468">
    <property type="term" value="P:regulation of gene expression"/>
    <property type="evidence" value="ECO:0007669"/>
    <property type="project" value="InterPro"/>
</dbReference>
<dbReference type="GO" id="GO:0005777">
    <property type="term" value="C:peroxisome"/>
    <property type="evidence" value="ECO:0007669"/>
    <property type="project" value="InterPro"/>
</dbReference>
<dbReference type="GO" id="GO:0004540">
    <property type="term" value="F:RNA nuclease activity"/>
    <property type="evidence" value="ECO:0007669"/>
    <property type="project" value="InterPro"/>
</dbReference>
<dbReference type="Pfam" id="PF01936">
    <property type="entry name" value="NYN"/>
    <property type="match status" value="1"/>
</dbReference>
<keyword evidence="2" id="KW-0732">Signal</keyword>
<comment type="caution">
    <text evidence="4">The sequence shown here is derived from an EMBL/GenBank/DDBJ whole genome shotgun (WGS) entry which is preliminary data.</text>
</comment>
<feature type="domain" description="NYN" evidence="3">
    <location>
        <begin position="71"/>
        <end position="228"/>
    </location>
</feature>
<keyword evidence="5" id="KW-1185">Reference proteome</keyword>
<feature type="region of interest" description="Disordered" evidence="1">
    <location>
        <begin position="272"/>
        <end position="522"/>
    </location>
</feature>
<dbReference type="Proteomes" id="UP000518752">
    <property type="component" value="Unassembled WGS sequence"/>
</dbReference>
<gene>
    <name evidence="4" type="ORF">D9757_008743</name>
</gene>
<dbReference type="InterPro" id="IPR024768">
    <property type="entry name" value="Marf1"/>
</dbReference>
<reference evidence="4 5" key="1">
    <citation type="journal article" date="2020" name="ISME J.">
        <title>Uncovering the hidden diversity of litter-decomposition mechanisms in mushroom-forming fungi.</title>
        <authorList>
            <person name="Floudas D."/>
            <person name="Bentzer J."/>
            <person name="Ahren D."/>
            <person name="Johansson T."/>
            <person name="Persson P."/>
            <person name="Tunlid A."/>
        </authorList>
    </citation>
    <scope>NUCLEOTIDE SEQUENCE [LARGE SCALE GENOMIC DNA]</scope>
    <source>
        <strain evidence="4 5">CBS 406.79</strain>
    </source>
</reference>
<dbReference type="PANTHER" id="PTHR14379">
    <property type="entry name" value="LIMKAIN B LKAP"/>
    <property type="match status" value="1"/>
</dbReference>
<dbReference type="PANTHER" id="PTHR14379:SF3">
    <property type="entry name" value="MEIOSIS REGULATOR AND MRNA STABILITY FACTOR 1"/>
    <property type="match status" value="1"/>
</dbReference>
<feature type="compositionally biased region" description="Pro residues" evidence="1">
    <location>
        <begin position="278"/>
        <end position="290"/>
    </location>
</feature>
<dbReference type="CDD" id="cd10910">
    <property type="entry name" value="PIN_limkain_b1_N_like"/>
    <property type="match status" value="1"/>
</dbReference>
<sequence length="605" mass="66313">MFCIRFYTATQLIFFSAFIFATSNNSNRNIEKADISSFDLSRAECHHATRDKPCLFFHHAPSMDPDINKQVAIFWDSENCGFSSHFSGYDVVRRIRDIAHDFGSIKLFKAYTQLSIEQGTAANLSTAPSPRSIAIAMRSELQCSGVSITDCPHSGYKNVVDQMIITDMLTFAMDNPARPPSTTIMILSGDRDFTYTLSILRMRRYKVVIVAPSNVHPSLREQASEFFEWSGSVLSRVHERETSQFGRALSSRTLTATGSDTSANIQTMYNANSSAALPTPPGSIPPPPRLPTTGSLSMNRTESGAPTQNSNKISSRSPGVLTDQKPTMQAGPPPEVPASTPDFAPAPVWKSRHQYPPAYQPSSSVDSRSPPPQGSLAFGKLTSAVDDNVSSQLEEEDRQRDAPVPAAPVVPFPLLSLRSRSPEPISARSSEVLMSSGDVPVPLPASADTRRWVPKASASPYVQERDTNGFSPHAGPSSGAAGNSSESWVPSLRKPDSSFDSRSTPLERPTSQSVPPGPFSIPEPYQSLVQQLERLRLNGILYPLRSQVALNLVHRDQQVYKQAGHTRFKEFAAEAEKRELVVLGGKDGTAWIRLRRELYGSIEVD</sequence>
<evidence type="ECO:0000259" key="3">
    <source>
        <dbReference type="Pfam" id="PF01936"/>
    </source>
</evidence>
<feature type="signal peptide" evidence="2">
    <location>
        <begin position="1"/>
        <end position="21"/>
    </location>
</feature>
<evidence type="ECO:0000256" key="1">
    <source>
        <dbReference type="SAM" id="MobiDB-lite"/>
    </source>
</evidence>
<dbReference type="EMBL" id="JAACJN010000073">
    <property type="protein sequence ID" value="KAF5378928.1"/>
    <property type="molecule type" value="Genomic_DNA"/>
</dbReference>
<protein>
    <recommendedName>
        <fullName evidence="3">NYN domain-containing protein</fullName>
    </recommendedName>
</protein>
<feature type="compositionally biased region" description="Polar residues" evidence="1">
    <location>
        <begin position="298"/>
        <end position="317"/>
    </location>
</feature>
<dbReference type="Gene3D" id="3.40.50.1010">
    <property type="entry name" value="5'-nuclease"/>
    <property type="match status" value="1"/>
</dbReference>
<evidence type="ECO:0000313" key="5">
    <source>
        <dbReference type="Proteomes" id="UP000518752"/>
    </source>
</evidence>
<organism evidence="4 5">
    <name type="scientific">Collybiopsis confluens</name>
    <dbReference type="NCBI Taxonomy" id="2823264"/>
    <lineage>
        <taxon>Eukaryota</taxon>
        <taxon>Fungi</taxon>
        <taxon>Dikarya</taxon>
        <taxon>Basidiomycota</taxon>
        <taxon>Agaricomycotina</taxon>
        <taxon>Agaricomycetes</taxon>
        <taxon>Agaricomycetidae</taxon>
        <taxon>Agaricales</taxon>
        <taxon>Marasmiineae</taxon>
        <taxon>Omphalotaceae</taxon>
        <taxon>Collybiopsis</taxon>
    </lineage>
</organism>
<feature type="chain" id="PRO_5034224414" description="NYN domain-containing protein" evidence="2">
    <location>
        <begin position="22"/>
        <end position="605"/>
    </location>
</feature>
<dbReference type="OrthoDB" id="549353at2759"/>
<dbReference type="AlphaFoldDB" id="A0A8H5H8Y0"/>
<accession>A0A8H5H8Y0</accession>
<name>A0A8H5H8Y0_9AGAR</name>
<dbReference type="InterPro" id="IPR021139">
    <property type="entry name" value="NYN"/>
</dbReference>
<evidence type="ECO:0000256" key="2">
    <source>
        <dbReference type="SAM" id="SignalP"/>
    </source>
</evidence>
<feature type="compositionally biased region" description="Low complexity" evidence="1">
    <location>
        <begin position="471"/>
        <end position="487"/>
    </location>
</feature>
<dbReference type="GO" id="GO:1905762">
    <property type="term" value="F:CCR4-NOT complex binding"/>
    <property type="evidence" value="ECO:0007669"/>
    <property type="project" value="TreeGrafter"/>
</dbReference>
<evidence type="ECO:0000313" key="4">
    <source>
        <dbReference type="EMBL" id="KAF5378928.1"/>
    </source>
</evidence>